<dbReference type="InterPro" id="IPR021777">
    <property type="entry name" value="SANBR_BTB"/>
</dbReference>
<dbReference type="Gene3D" id="1.10.10.60">
    <property type="entry name" value="Homeodomain-like"/>
    <property type="match status" value="1"/>
</dbReference>
<evidence type="ECO:0000313" key="3">
    <source>
        <dbReference type="EMBL" id="CAH3109123.1"/>
    </source>
</evidence>
<feature type="compositionally biased region" description="Basic and acidic residues" evidence="1">
    <location>
        <begin position="693"/>
        <end position="704"/>
    </location>
</feature>
<keyword evidence="4" id="KW-1185">Reference proteome</keyword>
<dbReference type="InterPro" id="IPR011333">
    <property type="entry name" value="SKP1/BTB/POZ_sf"/>
</dbReference>
<feature type="region of interest" description="Disordered" evidence="1">
    <location>
        <begin position="489"/>
        <end position="574"/>
    </location>
</feature>
<accession>A0AAU9WGH2</accession>
<feature type="region of interest" description="Disordered" evidence="1">
    <location>
        <begin position="754"/>
        <end position="774"/>
    </location>
</feature>
<feature type="compositionally biased region" description="Polar residues" evidence="1">
    <location>
        <begin position="139"/>
        <end position="148"/>
    </location>
</feature>
<comment type="caution">
    <text evidence="3">The sequence shown here is derived from an EMBL/GenBank/DDBJ whole genome shotgun (WGS) entry which is preliminary data.</text>
</comment>
<dbReference type="InterPro" id="IPR045902">
    <property type="entry name" value="SANBR-like"/>
</dbReference>
<dbReference type="PANTHER" id="PTHR20946">
    <property type="entry name" value="SANT AND BTB DOMAIN REGULATOR OF CLASS SWITCH RECOMBINATION"/>
    <property type="match status" value="1"/>
</dbReference>
<protein>
    <recommendedName>
        <fullName evidence="2">SANT and BTB domain-containing protein</fullName>
    </recommendedName>
</protein>
<name>A0AAU9WGH2_9CNID</name>
<evidence type="ECO:0000259" key="2">
    <source>
        <dbReference type="Pfam" id="PF11822"/>
    </source>
</evidence>
<organism evidence="3 4">
    <name type="scientific">Pocillopora meandrina</name>
    <dbReference type="NCBI Taxonomy" id="46732"/>
    <lineage>
        <taxon>Eukaryota</taxon>
        <taxon>Metazoa</taxon>
        <taxon>Cnidaria</taxon>
        <taxon>Anthozoa</taxon>
        <taxon>Hexacorallia</taxon>
        <taxon>Scleractinia</taxon>
        <taxon>Astrocoeniina</taxon>
        <taxon>Pocilloporidae</taxon>
        <taxon>Pocillopora</taxon>
    </lineage>
</organism>
<feature type="compositionally biased region" description="Basic residues" evidence="1">
    <location>
        <begin position="809"/>
        <end position="819"/>
    </location>
</feature>
<feature type="compositionally biased region" description="Polar residues" evidence="1">
    <location>
        <begin position="561"/>
        <end position="574"/>
    </location>
</feature>
<feature type="compositionally biased region" description="Basic and acidic residues" evidence="1">
    <location>
        <begin position="760"/>
        <end position="773"/>
    </location>
</feature>
<dbReference type="Pfam" id="PF11822">
    <property type="entry name" value="BTB_SANBR"/>
    <property type="match status" value="1"/>
</dbReference>
<dbReference type="PANTHER" id="PTHR20946:SF0">
    <property type="entry name" value="SANT AND BTB DOMAIN REGULATOR OF CLASS SWITCH RECOMBINATION"/>
    <property type="match status" value="1"/>
</dbReference>
<feature type="compositionally biased region" description="Basic and acidic residues" evidence="1">
    <location>
        <begin position="505"/>
        <end position="541"/>
    </location>
</feature>
<feature type="region of interest" description="Disordered" evidence="1">
    <location>
        <begin position="791"/>
        <end position="819"/>
    </location>
</feature>
<sequence length="819" mass="93098">MAQNLAVDLMLRTLMSSLEFRESENKNWEGVAKLIPGSSAQQCAKRWAEIQHTSTSQHSSSDSSPLSKLLNSVLHFADEKELTNETVPKDIVRSDSQSASVKTNSSIGQQLQTNLEAGLNKRTSEATSYVESGEESLSKQKSVLRQPSRSALSQASNLESLQGPNMVIHVCDESKNLKQDFTCPRDLLISEMRYFAEYLSVEAQRWEEVDISVHCDVQIFDWLMKYVKRRLPDKSKSRTEEKKPKLEPNNVISILISSDFLKMDALVTECIRYCHQNMSAIVATPCNMNCINDKLVTRIAKLFNHNELEAIKDRKDKFKSKLFCKKIEELFDPRLQSSSSANASTLFRCIACGRLLTAESQGKLRCVPNRMMVNHRGRVSYVHSRDFTWDVNDYLLGLRDEVKSWKEVYWRLWGAVNVLYCHRCGNYFQCSELGHCSYHPMTVDFGNLECAATKIVGIYPCCQQRVLHFDPSLEGTGCCVRDHKPTLNKPVSNTAENMENSAESSDNKKDDNLKAENSEGNAKNDNDEGKSSQPEKGKSTEEEQNTEQEPDTEASEKLPSDKNSASNEEPAITNNPTVVEDMFAHRNAICIPFRRLSSARSSELNVFGVEELALANMNTRDLESSTSALSDMIDPSERKVLEFPTYLPSIRRSRSRLVHRSSLRRMKFQAGNKDDDYDLGEDEDQPESEDNDLEQKLLSREKPRPPRKVTSASRKDFSTFKSYKWDSQRSVRWNQDAQREEDQKRMTELVSYLARQRAHTPQEKSDSKQKPKEFVGGIFSKLDIQFRASQQAVVSKTQSSGPPTGNSQRIRKIQLKVTT</sequence>
<feature type="compositionally biased region" description="Acidic residues" evidence="1">
    <location>
        <begin position="675"/>
        <end position="692"/>
    </location>
</feature>
<evidence type="ECO:0000313" key="4">
    <source>
        <dbReference type="Proteomes" id="UP001159428"/>
    </source>
</evidence>
<dbReference type="EMBL" id="CALNXJ010000011">
    <property type="protein sequence ID" value="CAH3109123.1"/>
    <property type="molecule type" value="Genomic_DNA"/>
</dbReference>
<gene>
    <name evidence="3" type="ORF">PMEA_00002842</name>
</gene>
<dbReference type="Proteomes" id="UP001159428">
    <property type="component" value="Unassembled WGS sequence"/>
</dbReference>
<feature type="compositionally biased region" description="Acidic residues" evidence="1">
    <location>
        <begin position="542"/>
        <end position="553"/>
    </location>
</feature>
<feature type="region of interest" description="Disordered" evidence="1">
    <location>
        <begin position="112"/>
        <end position="148"/>
    </location>
</feature>
<reference evidence="3 4" key="1">
    <citation type="submission" date="2022-05" db="EMBL/GenBank/DDBJ databases">
        <authorList>
            <consortium name="Genoscope - CEA"/>
            <person name="William W."/>
        </authorList>
    </citation>
    <scope>NUCLEOTIDE SEQUENCE [LARGE SCALE GENOMIC DNA]</scope>
</reference>
<proteinExistence type="predicted"/>
<feature type="domain" description="SANT and BTB" evidence="2">
    <location>
        <begin position="166"/>
        <end position="271"/>
    </location>
</feature>
<feature type="compositionally biased region" description="Polar residues" evidence="1">
    <location>
        <begin position="791"/>
        <end position="808"/>
    </location>
</feature>
<dbReference type="AlphaFoldDB" id="A0AAU9WGH2"/>
<feature type="region of interest" description="Disordered" evidence="1">
    <location>
        <begin position="669"/>
        <end position="715"/>
    </location>
</feature>
<dbReference type="Gene3D" id="3.30.710.10">
    <property type="entry name" value="Potassium Channel Kv1.1, Chain A"/>
    <property type="match status" value="1"/>
</dbReference>
<evidence type="ECO:0000256" key="1">
    <source>
        <dbReference type="SAM" id="MobiDB-lite"/>
    </source>
</evidence>
<feature type="compositionally biased region" description="Polar residues" evidence="1">
    <location>
        <begin position="489"/>
        <end position="504"/>
    </location>
</feature>